<organism evidence="16 17">
    <name type="scientific">Ornithorhynchus anatinus</name>
    <name type="common">Duckbill platypus</name>
    <dbReference type="NCBI Taxonomy" id="9258"/>
    <lineage>
        <taxon>Eukaryota</taxon>
        <taxon>Metazoa</taxon>
        <taxon>Chordata</taxon>
        <taxon>Craniata</taxon>
        <taxon>Vertebrata</taxon>
        <taxon>Euteleostomi</taxon>
        <taxon>Mammalia</taxon>
        <taxon>Monotremata</taxon>
        <taxon>Ornithorhynchidae</taxon>
        <taxon>Ornithorhynchus</taxon>
    </lineage>
</organism>
<dbReference type="Proteomes" id="UP000002279">
    <property type="component" value="Chromosome X5"/>
</dbReference>
<dbReference type="GO" id="GO:1901696">
    <property type="term" value="P:cannabinoid biosynthetic process"/>
    <property type="evidence" value="ECO:0007669"/>
    <property type="project" value="Ensembl"/>
</dbReference>
<comment type="subcellular location">
    <subcellularLocation>
        <location evidence="1">Cytoplasm</location>
    </subcellularLocation>
</comment>
<keyword evidence="5 10" id="KW-0479">Metal-binding</keyword>
<reference evidence="16" key="3">
    <citation type="submission" date="2025-09" db="UniProtKB">
        <authorList>
            <consortium name="Ensembl"/>
        </authorList>
    </citation>
    <scope>IDENTIFICATION</scope>
    <source>
        <strain evidence="16">Glennie</strain>
    </source>
</reference>
<dbReference type="PRINTS" id="PR00467">
    <property type="entry name" value="MAMLPOXGNASE"/>
</dbReference>
<evidence type="ECO:0000256" key="4">
    <source>
        <dbReference type="ARBA" id="ARBA00022490"/>
    </source>
</evidence>
<evidence type="ECO:0000256" key="1">
    <source>
        <dbReference type="ARBA" id="ARBA00004496"/>
    </source>
</evidence>
<dbReference type="PROSITE" id="PS00081">
    <property type="entry name" value="LIPOXYGENASE_2"/>
    <property type="match status" value="1"/>
</dbReference>
<comment type="caution">
    <text evidence="13">Lacks conserved residue(s) required for the propagation of feature annotation.</text>
</comment>
<feature type="binding site" evidence="11">
    <location>
        <position position="39"/>
    </location>
    <ligand>
        <name>Ca(2+)</name>
        <dbReference type="ChEBI" id="CHEBI:29108"/>
        <label>2</label>
    </ligand>
</feature>
<dbReference type="FunFam" id="2.60.60.20:FF:000002">
    <property type="entry name" value="Arachidonate 5-lipoxygenase a"/>
    <property type="match status" value="1"/>
</dbReference>
<dbReference type="GO" id="GO:0008285">
    <property type="term" value="P:negative regulation of cell population proliferation"/>
    <property type="evidence" value="ECO:0007669"/>
    <property type="project" value="Ensembl"/>
</dbReference>
<dbReference type="Pfam" id="PF00305">
    <property type="entry name" value="Lipoxygenase"/>
    <property type="match status" value="1"/>
</dbReference>
<dbReference type="GO" id="GO:2001303">
    <property type="term" value="P:lipoxin A4 biosynthetic process"/>
    <property type="evidence" value="ECO:0007669"/>
    <property type="project" value="Ensembl"/>
</dbReference>
<dbReference type="InParanoid" id="F6S2M7"/>
<feature type="binding site" evidence="11">
    <location>
        <position position="17"/>
    </location>
    <ligand>
        <name>Ca(2+)</name>
        <dbReference type="ChEBI" id="CHEBI:29108"/>
        <label>1</label>
    </ligand>
</feature>
<evidence type="ECO:0000313" key="17">
    <source>
        <dbReference type="Proteomes" id="UP000002279"/>
    </source>
</evidence>
<dbReference type="SUPFAM" id="SSF48484">
    <property type="entry name" value="Lipoxigenase"/>
    <property type="match status" value="1"/>
</dbReference>
<dbReference type="Ensembl" id="ENSOANT00000018873.2">
    <property type="protein sequence ID" value="ENSOANP00000018870.2"/>
    <property type="gene ID" value="ENSOANG00000011906.3"/>
</dbReference>
<feature type="binding site" evidence="11">
    <location>
        <position position="87"/>
    </location>
    <ligand>
        <name>Ca(2+)</name>
        <dbReference type="ChEBI" id="CHEBI:29108"/>
        <label>1</label>
    </ligand>
</feature>
<keyword evidence="4" id="KW-0963">Cytoplasm</keyword>
<dbReference type="GO" id="GO:0036403">
    <property type="term" value="F:arachidonate 8(S)-lipoxygenase activity"/>
    <property type="evidence" value="ECO:0007669"/>
    <property type="project" value="Ensembl"/>
</dbReference>
<dbReference type="PANTHER" id="PTHR11771">
    <property type="entry name" value="LIPOXYGENASE"/>
    <property type="match status" value="1"/>
</dbReference>
<dbReference type="SMART" id="SM00308">
    <property type="entry name" value="LH2"/>
    <property type="match status" value="1"/>
</dbReference>
<dbReference type="GO" id="GO:0045786">
    <property type="term" value="P:negative regulation of cell cycle"/>
    <property type="evidence" value="ECO:0007669"/>
    <property type="project" value="Ensembl"/>
</dbReference>
<dbReference type="PROSITE" id="PS51393">
    <property type="entry name" value="LIPOXYGENASE_3"/>
    <property type="match status" value="1"/>
</dbReference>
<dbReference type="GO" id="GO:0019372">
    <property type="term" value="P:lipoxygenase pathway"/>
    <property type="evidence" value="ECO:0000318"/>
    <property type="project" value="GO_Central"/>
</dbReference>
<name>F6S2M7_ORNAN</name>
<dbReference type="GO" id="GO:0034440">
    <property type="term" value="P:lipid oxidation"/>
    <property type="evidence" value="ECO:0000318"/>
    <property type="project" value="GO_Central"/>
</dbReference>
<dbReference type="Gene3D" id="2.60.60.20">
    <property type="entry name" value="PLAT/LH2 domain"/>
    <property type="match status" value="1"/>
</dbReference>
<dbReference type="InterPro" id="IPR036226">
    <property type="entry name" value="LipOase_C_sf"/>
</dbReference>
<dbReference type="GO" id="GO:0005912">
    <property type="term" value="C:adherens junction"/>
    <property type="evidence" value="ECO:0007669"/>
    <property type="project" value="Ensembl"/>
</dbReference>
<keyword evidence="7" id="KW-0560">Oxidoreductase</keyword>
<keyword evidence="17" id="KW-1185">Reference proteome</keyword>
<keyword evidence="8 10" id="KW-0408">Iron</keyword>
<keyword evidence="11" id="KW-0106">Calcium</keyword>
<dbReference type="PRINTS" id="PR00087">
    <property type="entry name" value="LIPOXYGENASE"/>
</dbReference>
<dbReference type="FunFam" id="1.20.245.10:FF:000001">
    <property type="entry name" value="Arachidonate 5-lipoxygenase a"/>
    <property type="match status" value="1"/>
</dbReference>
<dbReference type="GO" id="GO:0071926">
    <property type="term" value="P:endocannabinoid signaling pathway"/>
    <property type="evidence" value="ECO:0007669"/>
    <property type="project" value="Ensembl"/>
</dbReference>
<protein>
    <submittedName>
        <fullName evidence="16">Arachidonate 15-lipoxygenase type B</fullName>
    </submittedName>
</protein>
<feature type="binding site" evidence="10">
    <location>
        <position position="374"/>
    </location>
    <ligand>
        <name>Fe cation</name>
        <dbReference type="ChEBI" id="CHEBI:24875"/>
        <note>catalytic</note>
    </ligand>
</feature>
<dbReference type="Gene3D" id="1.20.245.10">
    <property type="entry name" value="Lipoxygenase-1, Domain 5"/>
    <property type="match status" value="1"/>
</dbReference>
<dbReference type="InterPro" id="IPR013819">
    <property type="entry name" value="LipOase_C"/>
</dbReference>
<dbReference type="GO" id="GO:1990136">
    <property type="term" value="F:linoleate 9S-lipoxygenase activity"/>
    <property type="evidence" value="ECO:0007669"/>
    <property type="project" value="Ensembl"/>
</dbReference>
<dbReference type="InterPro" id="IPR001885">
    <property type="entry name" value="LipOase_mml"/>
</dbReference>
<dbReference type="OrthoDB" id="407298at2759"/>
<dbReference type="GO" id="GO:0045618">
    <property type="term" value="P:positive regulation of keratinocyte differentiation"/>
    <property type="evidence" value="ECO:0007669"/>
    <property type="project" value="Ensembl"/>
</dbReference>
<dbReference type="GO" id="GO:0051122">
    <property type="term" value="P:hepoxilin biosynthetic process"/>
    <property type="evidence" value="ECO:0000318"/>
    <property type="project" value="GO_Central"/>
</dbReference>
<reference evidence="16" key="2">
    <citation type="submission" date="2025-08" db="UniProtKB">
        <authorList>
            <consortium name="Ensembl"/>
        </authorList>
    </citation>
    <scope>IDENTIFICATION</scope>
    <source>
        <strain evidence="16">Glennie</strain>
    </source>
</reference>
<evidence type="ECO:0000256" key="12">
    <source>
        <dbReference type="PIRSR" id="PIRSR601885-3"/>
    </source>
</evidence>
<dbReference type="GO" id="GO:0005886">
    <property type="term" value="C:plasma membrane"/>
    <property type="evidence" value="ECO:0007669"/>
    <property type="project" value="Ensembl"/>
</dbReference>
<evidence type="ECO:0000256" key="9">
    <source>
        <dbReference type="ARBA" id="ARBA00023098"/>
    </source>
</evidence>
<keyword evidence="6" id="KW-0223">Dioxygenase</keyword>
<dbReference type="GeneTree" id="ENSGT00940000161510"/>
<evidence type="ECO:0000256" key="3">
    <source>
        <dbReference type="ARBA" id="ARBA00009419"/>
    </source>
</evidence>
<dbReference type="GO" id="GO:0005829">
    <property type="term" value="C:cytosol"/>
    <property type="evidence" value="ECO:0007669"/>
    <property type="project" value="Ensembl"/>
</dbReference>
<reference evidence="16 17" key="1">
    <citation type="journal article" date="2008" name="Nature">
        <title>Genome analysis of the platypus reveals unique signatures of evolution.</title>
        <authorList>
            <person name="Warren W.C."/>
            <person name="Hillier L.W."/>
            <person name="Marshall Graves J.A."/>
            <person name="Birney E."/>
            <person name="Ponting C.P."/>
            <person name="Grutzner F."/>
            <person name="Belov K."/>
            <person name="Miller W."/>
            <person name="Clarke L."/>
            <person name="Chinwalla A.T."/>
            <person name="Yang S.P."/>
            <person name="Heger A."/>
            <person name="Locke D.P."/>
            <person name="Miethke P."/>
            <person name="Waters P.D."/>
            <person name="Veyrunes F."/>
            <person name="Fulton L."/>
            <person name="Fulton B."/>
            <person name="Graves T."/>
            <person name="Wallis J."/>
            <person name="Puente X.S."/>
            <person name="Lopez-Otin C."/>
            <person name="Ordonez G.R."/>
            <person name="Eichler E.E."/>
            <person name="Chen L."/>
            <person name="Cheng Z."/>
            <person name="Deakin J.E."/>
            <person name="Alsop A."/>
            <person name="Thompson K."/>
            <person name="Kirby P."/>
            <person name="Papenfuss A.T."/>
            <person name="Wakefield M.J."/>
            <person name="Olender T."/>
            <person name="Lancet D."/>
            <person name="Huttley G.A."/>
            <person name="Smit A.F."/>
            <person name="Pask A."/>
            <person name="Temple-Smith P."/>
            <person name="Batzer M.A."/>
            <person name="Walker J.A."/>
            <person name="Konkel M.K."/>
            <person name="Harris R.S."/>
            <person name="Whittington C.M."/>
            <person name="Wong E.S."/>
            <person name="Gemmell N.J."/>
            <person name="Buschiazzo E."/>
            <person name="Vargas Jentzsch I.M."/>
            <person name="Merkel A."/>
            <person name="Schmitz J."/>
            <person name="Zemann A."/>
            <person name="Churakov G."/>
            <person name="Kriegs J.O."/>
            <person name="Brosius J."/>
            <person name="Murchison E.P."/>
            <person name="Sachidanandam R."/>
            <person name="Smith C."/>
            <person name="Hannon G.J."/>
            <person name="Tsend-Ayush E."/>
            <person name="McMillan D."/>
            <person name="Attenborough R."/>
            <person name="Rens W."/>
            <person name="Ferguson-Smith M."/>
            <person name="Lefevre C.M."/>
            <person name="Sharp J.A."/>
            <person name="Nicholas K.R."/>
            <person name="Ray D.A."/>
            <person name="Kube M."/>
            <person name="Reinhardt R."/>
            <person name="Pringle T.H."/>
            <person name="Taylor J."/>
            <person name="Jones R.C."/>
            <person name="Nixon B."/>
            <person name="Dacheux J.L."/>
            <person name="Niwa H."/>
            <person name="Sekita Y."/>
            <person name="Huang X."/>
            <person name="Stark A."/>
            <person name="Kheradpour P."/>
            <person name="Kellis M."/>
            <person name="Flicek P."/>
            <person name="Chen Y."/>
            <person name="Webber C."/>
            <person name="Hardison R."/>
            <person name="Nelson J."/>
            <person name="Hallsworth-Pepin K."/>
            <person name="Delehaunty K."/>
            <person name="Markovic C."/>
            <person name="Minx P."/>
            <person name="Feng Y."/>
            <person name="Kremitzki C."/>
            <person name="Mitreva M."/>
            <person name="Glasscock J."/>
            <person name="Wylie T."/>
            <person name="Wohldmann P."/>
            <person name="Thiru P."/>
            <person name="Nhan M.N."/>
            <person name="Pohl C.S."/>
            <person name="Smith S.M."/>
            <person name="Hou S."/>
            <person name="Nefedov M."/>
            <person name="de Jong P.J."/>
            <person name="Renfree M.B."/>
            <person name="Mardis E.R."/>
            <person name="Wilson R.K."/>
        </authorList>
    </citation>
    <scope>NUCLEOTIDE SEQUENCE [LARGE SCALE GENOMIC DNA]</scope>
    <source>
        <strain evidence="16 17">Glennie</strain>
    </source>
</reference>
<dbReference type="GO" id="GO:0005925">
    <property type="term" value="C:focal adhesion"/>
    <property type="evidence" value="ECO:0007669"/>
    <property type="project" value="Ensembl"/>
</dbReference>
<evidence type="ECO:0000259" key="15">
    <source>
        <dbReference type="PROSITE" id="PS51393"/>
    </source>
</evidence>
<dbReference type="eggNOG" id="ENOG502QVKD">
    <property type="taxonomic scope" value="Eukaryota"/>
</dbReference>
<dbReference type="Gene3D" id="3.10.450.60">
    <property type="match status" value="1"/>
</dbReference>
<comment type="cofactor">
    <cofactor evidence="10">
        <name>Fe cation</name>
        <dbReference type="ChEBI" id="CHEBI:24875"/>
    </cofactor>
    <text evidence="10">Binds 1 Fe cation per subunit.</text>
</comment>
<feature type="binding site" evidence="11">
    <location>
        <position position="88"/>
    </location>
    <ligand>
        <name>Ca(2+)</name>
        <dbReference type="ChEBI" id="CHEBI:29108"/>
        <label>1</label>
    </ligand>
</feature>
<dbReference type="Pfam" id="PF01477">
    <property type="entry name" value="PLAT"/>
    <property type="match status" value="1"/>
</dbReference>
<dbReference type="GO" id="GO:0005506">
    <property type="term" value="F:iron ion binding"/>
    <property type="evidence" value="ECO:0007669"/>
    <property type="project" value="Ensembl"/>
</dbReference>
<accession>F6S2M7</accession>
<feature type="site" description="Essential for stabilizing binding to COTL1" evidence="12">
    <location>
        <position position="111"/>
    </location>
</feature>
<dbReference type="GO" id="GO:0032722">
    <property type="term" value="P:positive regulation of chemokine production"/>
    <property type="evidence" value="ECO:0007669"/>
    <property type="project" value="Ensembl"/>
</dbReference>
<feature type="binding site" evidence="10">
    <location>
        <position position="677"/>
    </location>
    <ligand>
        <name>Fe cation</name>
        <dbReference type="ChEBI" id="CHEBI:24875"/>
        <note>catalytic</note>
    </ligand>
</feature>
<dbReference type="GO" id="GO:0035360">
    <property type="term" value="P:positive regulation of peroxisome proliferator activated receptor signaling pathway"/>
    <property type="evidence" value="ECO:0007669"/>
    <property type="project" value="Ensembl"/>
</dbReference>
<feature type="binding site" evidence="11">
    <location>
        <position position="15"/>
    </location>
    <ligand>
        <name>Ca(2+)</name>
        <dbReference type="ChEBI" id="CHEBI:29108"/>
        <label>1</label>
    </ligand>
</feature>
<proteinExistence type="inferred from homology"/>
<keyword evidence="9" id="KW-0443">Lipid metabolism</keyword>
<dbReference type="InterPro" id="IPR020834">
    <property type="entry name" value="LipOase_CS"/>
</dbReference>
<dbReference type="GO" id="GO:0006644">
    <property type="term" value="P:phospholipid metabolic process"/>
    <property type="evidence" value="ECO:0007669"/>
    <property type="project" value="Ensembl"/>
</dbReference>
<dbReference type="Bgee" id="ENSOANG00000011906">
    <property type="expression patterns" value="Expressed in testis"/>
</dbReference>
<feature type="binding site" evidence="10">
    <location>
        <position position="379"/>
    </location>
    <ligand>
        <name>Fe cation</name>
        <dbReference type="ChEBI" id="CHEBI:24875"/>
        <note>catalytic</note>
    </ligand>
</feature>
<dbReference type="SUPFAM" id="SSF49723">
    <property type="entry name" value="Lipase/lipooxygenase domain (PLAT/LH2 domain)"/>
    <property type="match status" value="1"/>
</dbReference>
<evidence type="ECO:0000256" key="2">
    <source>
        <dbReference type="ARBA" id="ARBA00005189"/>
    </source>
</evidence>
<feature type="binding site" evidence="10">
    <location>
        <position position="554"/>
    </location>
    <ligand>
        <name>Fe cation</name>
        <dbReference type="ChEBI" id="CHEBI:24875"/>
        <note>catalytic</note>
    </ligand>
</feature>
<evidence type="ECO:0000259" key="14">
    <source>
        <dbReference type="PROSITE" id="PS50095"/>
    </source>
</evidence>
<comment type="pathway">
    <text evidence="2">Lipid metabolism.</text>
</comment>
<dbReference type="GO" id="GO:0019369">
    <property type="term" value="P:arachidonate metabolic process"/>
    <property type="evidence" value="ECO:0000318"/>
    <property type="project" value="GO_Central"/>
</dbReference>
<dbReference type="GO" id="GO:0005856">
    <property type="term" value="C:cytoskeleton"/>
    <property type="evidence" value="ECO:0007669"/>
    <property type="project" value="Ensembl"/>
</dbReference>
<evidence type="ECO:0000256" key="6">
    <source>
        <dbReference type="ARBA" id="ARBA00022964"/>
    </source>
</evidence>
<feature type="domain" description="PLAT" evidence="14">
    <location>
        <begin position="2"/>
        <end position="126"/>
    </location>
</feature>
<evidence type="ECO:0000256" key="8">
    <source>
        <dbReference type="ARBA" id="ARBA00023004"/>
    </source>
</evidence>
<dbReference type="AlphaFoldDB" id="F6S2M7"/>
<dbReference type="OMA" id="TYPDEYF"/>
<dbReference type="InterPro" id="IPR000907">
    <property type="entry name" value="LipOase"/>
</dbReference>
<dbReference type="GO" id="GO:0050473">
    <property type="term" value="F:arachidonate 15-lipoxygenase activity"/>
    <property type="evidence" value="ECO:0000318"/>
    <property type="project" value="GO_Central"/>
</dbReference>
<evidence type="ECO:0000256" key="13">
    <source>
        <dbReference type="PROSITE-ProRule" id="PRU00152"/>
    </source>
</evidence>
<dbReference type="PROSITE" id="PS50095">
    <property type="entry name" value="PLAT"/>
    <property type="match status" value="1"/>
</dbReference>
<dbReference type="GO" id="GO:0005509">
    <property type="term" value="F:calcium ion binding"/>
    <property type="evidence" value="ECO:0007669"/>
    <property type="project" value="Ensembl"/>
</dbReference>
<evidence type="ECO:0000313" key="16">
    <source>
        <dbReference type="Ensembl" id="ENSOANP00000018870.2"/>
    </source>
</evidence>
<dbReference type="InterPro" id="IPR036392">
    <property type="entry name" value="PLAT/LH2_dom_sf"/>
</dbReference>
<dbReference type="InterPro" id="IPR001024">
    <property type="entry name" value="PLAT/LH2_dom"/>
</dbReference>
<dbReference type="HOGENOM" id="CLU_004282_3_1_1"/>
<evidence type="ECO:0000256" key="5">
    <source>
        <dbReference type="ARBA" id="ARBA00022723"/>
    </source>
</evidence>
<dbReference type="GO" id="GO:0045926">
    <property type="term" value="P:negative regulation of growth"/>
    <property type="evidence" value="ECO:0007669"/>
    <property type="project" value="Ensembl"/>
</dbReference>
<evidence type="ECO:0000256" key="7">
    <source>
        <dbReference type="ARBA" id="ARBA00023002"/>
    </source>
</evidence>
<dbReference type="GO" id="GO:0016165">
    <property type="term" value="F:linoleate 13S-lipoxygenase activity"/>
    <property type="evidence" value="ECO:0007669"/>
    <property type="project" value="Ensembl"/>
</dbReference>
<comment type="similarity">
    <text evidence="3">Belongs to the lipoxygenase family.</text>
</comment>
<dbReference type="FunCoup" id="F6S2M7">
    <property type="interactions" value="146"/>
</dbReference>
<evidence type="ECO:0000256" key="10">
    <source>
        <dbReference type="PIRSR" id="PIRSR601885-1"/>
    </source>
</evidence>
<dbReference type="GO" id="GO:0010744">
    <property type="term" value="P:positive regulation of macrophage derived foam cell differentiation"/>
    <property type="evidence" value="ECO:0007669"/>
    <property type="project" value="Ensembl"/>
</dbReference>
<sequence>MAVYRVRVITGGFMGAGTWDHISISLVGSEGKSPPLYLDACGKDFSRGAEEEFTILCSEPVGSLLFLHLHKAPLAFPPPLPLPLPPDAWFCCSVHLTPPEGPPMNFPCYQWLEGACTLALREGTAKLVSSDTVPLLLEQRSGELQKRQGTYRWKTYTPGWPRCVDVETVEELSPDVHYSLGKSINFYLKASSAFIKLKMKGLLEEASPWKDLKDLKQIFSIQKTPVYEYVVEHWKEDELFASQFLNGLNPVLIRRCSQLPPHFPVTNAMVAPLLGGRTSLDAELKRGTMFLVDYKLLDGIPAGQINGKQQHVAAPLCLLHQPLGRPLRPIAIQLSQTPGPDSPIFLPSDSEWDWLTAKTWVRSAEFAIHEAVTHLGHAHLLPEVFSLATLRQLPLCHPVYKMLIPHTRYTLHINVLARQLLISLDGVVQRSTAVGVSGFSELVRRDLEQLTYSTLCLPEDVQTRGVSDLPGYHYRDDGLKIWGAIESYVSEIVGFYYLSDAAVKGDLELQAWVWEIFTEGFLGRETSGIPSSLESRATLIRYLTMVIFTCSAQHAAFSTGQFDFSAWMPNFPPSMQLPPPKAKGLADPQSFLATLPDVNTTCDIIIVLWLLSKEPGDQRPLGSFPDAHFTEEAPRRSQEAFAARLGEISQQIQERNAHLPLPYTYLDPPNIENSVAI</sequence>
<feature type="domain" description="Lipoxygenase" evidence="15">
    <location>
        <begin position="126"/>
        <end position="677"/>
    </location>
</feature>
<evidence type="ECO:0000256" key="11">
    <source>
        <dbReference type="PIRSR" id="PIRSR601885-2"/>
    </source>
</evidence>
<dbReference type="GO" id="GO:0043651">
    <property type="term" value="P:linoleic acid metabolic process"/>
    <property type="evidence" value="ECO:0000318"/>
    <property type="project" value="GO_Central"/>
</dbReference>
<gene>
    <name evidence="16" type="primary">ALOX15B</name>
</gene>